<evidence type="ECO:0000313" key="2">
    <source>
        <dbReference type="Proteomes" id="UP000199006"/>
    </source>
</evidence>
<evidence type="ECO:0000313" key="1">
    <source>
        <dbReference type="EMBL" id="SFL99501.1"/>
    </source>
</evidence>
<dbReference type="NCBIfam" id="TIGR04498">
    <property type="entry name" value="AbiV_defense"/>
    <property type="match status" value="1"/>
</dbReference>
<protein>
    <submittedName>
        <fullName evidence="1">Abortive infection protein, AbiV family</fullName>
    </submittedName>
</protein>
<gene>
    <name evidence="1" type="ORF">SAMN02983006_02531</name>
</gene>
<organism evidence="1 2">
    <name type="scientific">Halanaerobium salsuginis</name>
    <dbReference type="NCBI Taxonomy" id="29563"/>
    <lineage>
        <taxon>Bacteria</taxon>
        <taxon>Bacillati</taxon>
        <taxon>Bacillota</taxon>
        <taxon>Clostridia</taxon>
        <taxon>Halanaerobiales</taxon>
        <taxon>Halanaerobiaceae</taxon>
        <taxon>Halanaerobium</taxon>
    </lineage>
</organism>
<dbReference type="EMBL" id="FOTI01000050">
    <property type="protein sequence ID" value="SFL99501.1"/>
    <property type="molecule type" value="Genomic_DNA"/>
</dbReference>
<keyword evidence="2" id="KW-1185">Reference proteome</keyword>
<accession>A0A1I4M8A9</accession>
<reference evidence="1 2" key="1">
    <citation type="submission" date="2016-10" db="EMBL/GenBank/DDBJ databases">
        <authorList>
            <person name="de Groot N.N."/>
        </authorList>
    </citation>
    <scope>NUCLEOTIDE SEQUENCE [LARGE SCALE GENOMIC DNA]</scope>
    <source>
        <strain evidence="1 2">ATCC 51327</strain>
    </source>
</reference>
<dbReference type="AlphaFoldDB" id="A0A1I4M8A9"/>
<proteinExistence type="predicted"/>
<dbReference type="InterPro" id="IPR030987">
    <property type="entry name" value="AbiV"/>
</dbReference>
<dbReference type="Pfam" id="PF18728">
    <property type="entry name" value="HEPN_AbiV"/>
    <property type="match status" value="1"/>
</dbReference>
<name>A0A1I4M8A9_9FIRM</name>
<dbReference type="Proteomes" id="UP000199006">
    <property type="component" value="Unassembled WGS sequence"/>
</dbReference>
<dbReference type="OrthoDB" id="9946496at2"/>
<sequence>MTAIEEIGKVIYLRMVSISLLERSEEELSSEQIKEIKKVIRNHTGKALQMANWSLFINSAADKRHGVHPTSGIYRTSGIVLLVRSGKWMEYRNNCLYTDIDFNNKSVISPSKISRKNAYYFICMAYEGLSEQAESGLGSEFEGIDGTEARNEWISLENELKKFIDKNYTNVDDLDFLNNADAYRELAEKRG</sequence>